<dbReference type="PANTHER" id="PTHR32089:SF112">
    <property type="entry name" value="LYSOZYME-LIKE PROTEIN-RELATED"/>
    <property type="match status" value="1"/>
</dbReference>
<evidence type="ECO:0000256" key="3">
    <source>
        <dbReference type="ARBA" id="ARBA00022500"/>
    </source>
</evidence>
<accession>A0A2A9HHZ6</accession>
<dbReference type="SMART" id="SM00283">
    <property type="entry name" value="MA"/>
    <property type="match status" value="1"/>
</dbReference>
<evidence type="ECO:0000256" key="9">
    <source>
        <dbReference type="PROSITE-ProRule" id="PRU00284"/>
    </source>
</evidence>
<evidence type="ECO:0000256" key="7">
    <source>
        <dbReference type="ARBA" id="ARBA00023224"/>
    </source>
</evidence>
<dbReference type="AlphaFoldDB" id="A0A2A9HHZ6"/>
<evidence type="ECO:0000256" key="1">
    <source>
        <dbReference type="ARBA" id="ARBA00004651"/>
    </source>
</evidence>
<name>A0A2A9HHZ6_TEPT2</name>
<sequence>MSFWSNQSIVVKLVVAAVGSLALMSVAVILGVSRVITGETNETTRTILTGQAELAVREALAEIERETSRASALGFAGQFTSLAANSNAAPASESELKSLDEQWIAWQKGGTGGRAEQVYESLVQNAASRAIREFQARYPQHIEMFATDRFGRNIAQVQPTSDYYQADEGWWKAAYADGKGAIVVQPASYDESTGKWGMNVAAPIMDGNQVVGVLRSTIDVTAVFEKLRAFAFGETGSVVLLDREGKVLYHPNQEVFGQPLADVLSSAAAGRTSAQGTYTDPDGSAWRFAAMPAPGPLGEQLGWMIVARKTPSEANAATLAAVRSAVLIVLVAAVAAAGVTGAVAWTIGRRARRIAGAARVMATGNIAAAHADDRSTDEIGAVAASFRDMQDYFAQIAEAAERFAGGDLAAAVRPRGDSDQLGNALSRMFAEMRRVVASVARQGQAILDAADALQEASTQLASATSQISNAMEDVTRSAVALSSLSQESAGEVQRLAAVSSDVADAATQSLRAVELSRSEAARIGERIEQVAAVSRDVAAAADASRAAADQGKQAVTQAVASMESIAAAVERASRTVDQLGEFGQQIGDIVRTIDEIAAQTNLLALNAAIEAARAGEQGRGFAVVAENVRSLAERSSASTKEIADLIARVRSGTEEAVRAMAAGVEDVEKGRAITAEAGQALEAIIATVQSSASSMQAIAHDVQDLAVGARRIVETSEAIAERTERTVQGADSVGSGAARVSDAILQVSAASEQTSASAEEVSASTQELAAQSASLAETAARMRRLADELAASIAHFRGAAA</sequence>
<organism evidence="13 14">
    <name type="scientific">Tepidiforma thermophila (strain KCTC 52669 / CGMCC 1.13589 / G233)</name>
    <dbReference type="NCBI Taxonomy" id="2761530"/>
    <lineage>
        <taxon>Bacteria</taxon>
        <taxon>Bacillati</taxon>
        <taxon>Chloroflexota</taxon>
        <taxon>Tepidiformia</taxon>
        <taxon>Tepidiformales</taxon>
        <taxon>Tepidiformaceae</taxon>
        <taxon>Tepidiforma</taxon>
    </lineage>
</organism>
<dbReference type="InterPro" id="IPR003660">
    <property type="entry name" value="HAMP_dom"/>
</dbReference>
<reference evidence="13 14" key="1">
    <citation type="submission" date="2017-09" db="EMBL/GenBank/DDBJ databases">
        <title>Sequencing the genomes of two abundant thermophiles in Great Basin hot springs: Thermocrinis jamiesonii and novel Chloroflexi Thermoflexus hugenholtzii.</title>
        <authorList>
            <person name="Hedlund B."/>
        </authorList>
    </citation>
    <scope>NUCLEOTIDE SEQUENCE [LARGE SCALE GENOMIC DNA]</scope>
    <source>
        <strain evidence="13 14">G233</strain>
    </source>
</reference>
<evidence type="ECO:0000259" key="11">
    <source>
        <dbReference type="PROSITE" id="PS50111"/>
    </source>
</evidence>
<dbReference type="CDD" id="cd18774">
    <property type="entry name" value="PDC2_HK_sensor"/>
    <property type="match status" value="1"/>
</dbReference>
<evidence type="ECO:0000259" key="12">
    <source>
        <dbReference type="PROSITE" id="PS50885"/>
    </source>
</evidence>
<dbReference type="InterPro" id="IPR033479">
    <property type="entry name" value="dCache_1"/>
</dbReference>
<feature type="domain" description="HAMP" evidence="12">
    <location>
        <begin position="345"/>
        <end position="398"/>
    </location>
</feature>
<evidence type="ECO:0000256" key="10">
    <source>
        <dbReference type="SAM" id="Phobius"/>
    </source>
</evidence>
<dbReference type="SMART" id="SM00304">
    <property type="entry name" value="HAMP"/>
    <property type="match status" value="1"/>
</dbReference>
<dbReference type="InterPro" id="IPR004089">
    <property type="entry name" value="MCPsignal_dom"/>
</dbReference>
<comment type="caution">
    <text evidence="13">The sequence shown here is derived from an EMBL/GenBank/DDBJ whole genome shotgun (WGS) entry which is preliminary data.</text>
</comment>
<keyword evidence="5 10" id="KW-1133">Transmembrane helix</keyword>
<dbReference type="Pfam" id="PF00015">
    <property type="entry name" value="MCPsignal"/>
    <property type="match status" value="1"/>
</dbReference>
<keyword evidence="3" id="KW-0145">Chemotaxis</keyword>
<evidence type="ECO:0000256" key="2">
    <source>
        <dbReference type="ARBA" id="ARBA00022475"/>
    </source>
</evidence>
<dbReference type="PROSITE" id="PS50885">
    <property type="entry name" value="HAMP"/>
    <property type="match status" value="1"/>
</dbReference>
<dbReference type="Proteomes" id="UP000223071">
    <property type="component" value="Unassembled WGS sequence"/>
</dbReference>
<evidence type="ECO:0000313" key="13">
    <source>
        <dbReference type="EMBL" id="PFG74781.1"/>
    </source>
</evidence>
<dbReference type="GO" id="GO:0007165">
    <property type="term" value="P:signal transduction"/>
    <property type="evidence" value="ECO:0007669"/>
    <property type="project" value="UniProtKB-KW"/>
</dbReference>
<dbReference type="Gene3D" id="3.30.450.20">
    <property type="entry name" value="PAS domain"/>
    <property type="match status" value="1"/>
</dbReference>
<dbReference type="EMBL" id="PDJQ01000001">
    <property type="protein sequence ID" value="PFG74781.1"/>
    <property type="molecule type" value="Genomic_DNA"/>
</dbReference>
<dbReference type="GO" id="GO:0006935">
    <property type="term" value="P:chemotaxis"/>
    <property type="evidence" value="ECO:0007669"/>
    <property type="project" value="UniProtKB-KW"/>
</dbReference>
<evidence type="ECO:0000256" key="8">
    <source>
        <dbReference type="ARBA" id="ARBA00029447"/>
    </source>
</evidence>
<keyword evidence="2" id="KW-1003">Cell membrane</keyword>
<feature type="domain" description="Methyl-accepting transducer" evidence="11">
    <location>
        <begin position="484"/>
        <end position="769"/>
    </location>
</feature>
<evidence type="ECO:0000313" key="14">
    <source>
        <dbReference type="Proteomes" id="UP000223071"/>
    </source>
</evidence>
<comment type="similarity">
    <text evidence="8">Belongs to the methyl-accepting chemotaxis (MCP) protein family.</text>
</comment>
<keyword evidence="7 9" id="KW-0807">Transducer</keyword>
<dbReference type="Pfam" id="PF02743">
    <property type="entry name" value="dCache_1"/>
    <property type="match status" value="1"/>
</dbReference>
<evidence type="ECO:0000256" key="4">
    <source>
        <dbReference type="ARBA" id="ARBA00022692"/>
    </source>
</evidence>
<dbReference type="PROSITE" id="PS50111">
    <property type="entry name" value="CHEMOTAXIS_TRANSDUC_2"/>
    <property type="match status" value="1"/>
</dbReference>
<protein>
    <submittedName>
        <fullName evidence="13">Methyl-accepting chemotaxis protein</fullName>
    </submittedName>
</protein>
<evidence type="ECO:0000256" key="5">
    <source>
        <dbReference type="ARBA" id="ARBA00022989"/>
    </source>
</evidence>
<dbReference type="RefSeq" id="WP_098504138.1">
    <property type="nucleotide sequence ID" value="NZ_PDJQ01000001.1"/>
</dbReference>
<dbReference type="SUPFAM" id="SSF58104">
    <property type="entry name" value="Methyl-accepting chemotaxis protein (MCP) signaling domain"/>
    <property type="match status" value="2"/>
</dbReference>
<proteinExistence type="inferred from homology"/>
<dbReference type="PANTHER" id="PTHR32089">
    <property type="entry name" value="METHYL-ACCEPTING CHEMOTAXIS PROTEIN MCPB"/>
    <property type="match status" value="1"/>
</dbReference>
<dbReference type="Gene3D" id="1.10.287.950">
    <property type="entry name" value="Methyl-accepting chemotaxis protein"/>
    <property type="match status" value="1"/>
</dbReference>
<feature type="transmembrane region" description="Helical" evidence="10">
    <location>
        <begin position="325"/>
        <end position="347"/>
    </location>
</feature>
<comment type="subcellular location">
    <subcellularLocation>
        <location evidence="1">Cell membrane</location>
        <topology evidence="1">Multi-pass membrane protein</topology>
    </subcellularLocation>
</comment>
<dbReference type="Pfam" id="PF00672">
    <property type="entry name" value="HAMP"/>
    <property type="match status" value="1"/>
</dbReference>
<dbReference type="GO" id="GO:0005886">
    <property type="term" value="C:plasma membrane"/>
    <property type="evidence" value="ECO:0007669"/>
    <property type="project" value="UniProtKB-SubCell"/>
</dbReference>
<dbReference type="CDD" id="cd11386">
    <property type="entry name" value="MCP_signal"/>
    <property type="match status" value="1"/>
</dbReference>
<keyword evidence="6 10" id="KW-0472">Membrane</keyword>
<evidence type="ECO:0000256" key="6">
    <source>
        <dbReference type="ARBA" id="ARBA00023136"/>
    </source>
</evidence>
<keyword evidence="14" id="KW-1185">Reference proteome</keyword>
<dbReference type="Gene3D" id="6.10.340.10">
    <property type="match status" value="1"/>
</dbReference>
<gene>
    <name evidence="13" type="ORF">A9A59_2022</name>
</gene>
<keyword evidence="4 10" id="KW-0812">Transmembrane</keyword>